<dbReference type="EMBL" id="JBHSQK010000036">
    <property type="protein sequence ID" value="MFC5949707.1"/>
    <property type="molecule type" value="Genomic_DNA"/>
</dbReference>
<evidence type="ECO:0000256" key="1">
    <source>
        <dbReference type="SAM" id="MobiDB-lite"/>
    </source>
</evidence>
<sequence>IADRDAGVTGAAEPAGPGSGRRHRALLTGPWLYLQSRRRARRSGGRVPPLVLDAVPQARAAERPREPVLGVR</sequence>
<feature type="non-terminal residue" evidence="2">
    <location>
        <position position="1"/>
    </location>
</feature>
<evidence type="ECO:0000313" key="2">
    <source>
        <dbReference type="EMBL" id="MFC5949707.1"/>
    </source>
</evidence>
<protein>
    <submittedName>
        <fullName evidence="2">Uncharacterized protein</fullName>
    </submittedName>
</protein>
<organism evidence="2 3">
    <name type="scientific">Pseudonocardia lutea</name>
    <dbReference type="NCBI Taxonomy" id="2172015"/>
    <lineage>
        <taxon>Bacteria</taxon>
        <taxon>Bacillati</taxon>
        <taxon>Actinomycetota</taxon>
        <taxon>Actinomycetes</taxon>
        <taxon>Pseudonocardiales</taxon>
        <taxon>Pseudonocardiaceae</taxon>
        <taxon>Pseudonocardia</taxon>
    </lineage>
</organism>
<evidence type="ECO:0000313" key="3">
    <source>
        <dbReference type="Proteomes" id="UP001596119"/>
    </source>
</evidence>
<name>A0ABW1I7P6_9PSEU</name>
<dbReference type="Proteomes" id="UP001596119">
    <property type="component" value="Unassembled WGS sequence"/>
</dbReference>
<gene>
    <name evidence="2" type="ORF">ACFQH9_15645</name>
</gene>
<comment type="caution">
    <text evidence="2">The sequence shown here is derived from an EMBL/GenBank/DDBJ whole genome shotgun (WGS) entry which is preliminary data.</text>
</comment>
<feature type="region of interest" description="Disordered" evidence="1">
    <location>
        <begin position="1"/>
        <end position="23"/>
    </location>
</feature>
<keyword evidence="3" id="KW-1185">Reference proteome</keyword>
<reference evidence="3" key="1">
    <citation type="journal article" date="2019" name="Int. J. Syst. Evol. Microbiol.">
        <title>The Global Catalogue of Microorganisms (GCM) 10K type strain sequencing project: providing services to taxonomists for standard genome sequencing and annotation.</title>
        <authorList>
            <consortium name="The Broad Institute Genomics Platform"/>
            <consortium name="The Broad Institute Genome Sequencing Center for Infectious Disease"/>
            <person name="Wu L."/>
            <person name="Ma J."/>
        </authorList>
    </citation>
    <scope>NUCLEOTIDE SEQUENCE [LARGE SCALE GENOMIC DNA]</scope>
    <source>
        <strain evidence="3">CGMCC 4.7397</strain>
    </source>
</reference>
<proteinExistence type="predicted"/>
<accession>A0ABW1I7P6</accession>
<dbReference type="RefSeq" id="WP_379566838.1">
    <property type="nucleotide sequence ID" value="NZ_JBHSQK010000036.1"/>
</dbReference>